<keyword evidence="1" id="KW-1133">Transmembrane helix</keyword>
<protein>
    <submittedName>
        <fullName evidence="2">BIR protein</fullName>
    </submittedName>
</protein>
<dbReference type="AlphaFoldDB" id="A0A0Y9WFR6"/>
<dbReference type="EMBL" id="LT160029">
    <property type="protein sequence ID" value="CXI39019.1"/>
    <property type="molecule type" value="Genomic_DNA"/>
</dbReference>
<sequence>MNDDLCSNFNILRMYLPDGSGKTALDFYGNQSFKNYCPSANCNTELEKITIGFLWLLEQYYSMSKNKSHDINSINAFFIHMISWFSYKLKQNSEHSFTKINDFYTSYVKSNDKYEKFISESSKFTELNEELNTKSDLLNINIEDLSKFYDASKLICSMYGNVAMNKHENLPDNAFNFVNKYAELNNHNIEDTSYSKILSVLSTDYNNLKNKCSNIQSLPDIKTTQITIKNPVKSSTTNSLQNSEQTSAQSSGQIFAQTSEVAPSNSSIGNKLLTVLSIFGVTTFFLGISYKYLLFGRRKRAQKQYLREKIKNIKKRMNH</sequence>
<gene>
    <name evidence="2" type="ORF">PBK173_000181000</name>
    <name evidence="3" type="ORF">PBNK65NY_000500500</name>
</gene>
<reference evidence="2 4" key="1">
    <citation type="submission" date="2016-02" db="EMBL/GenBank/DDBJ databases">
        <authorList>
            <consortium name="Pathogen Informatics"/>
        </authorList>
    </citation>
    <scope>NUCLEOTIDE SEQUENCE [LARGE SCALE GENOMIC DNA]</scope>
    <source>
        <strain evidence="2 4">K173</strain>
        <strain evidence="3">NK65 ny</strain>
    </source>
</reference>
<dbReference type="EMBL" id="FMIE01000099">
    <property type="protein sequence ID" value="SCL83587.1"/>
    <property type="molecule type" value="Genomic_DNA"/>
</dbReference>
<dbReference type="InterPro" id="IPR006477">
    <property type="entry name" value="Yir_bir_cir"/>
</dbReference>
<evidence type="ECO:0000256" key="1">
    <source>
        <dbReference type="SAM" id="Phobius"/>
    </source>
</evidence>
<proteinExistence type="predicted"/>
<keyword evidence="1" id="KW-0812">Transmembrane</keyword>
<evidence type="ECO:0000313" key="4">
    <source>
        <dbReference type="Proteomes" id="UP000069549"/>
    </source>
</evidence>
<dbReference type="VEuPathDB" id="PlasmoDB:PBANKA_0900600"/>
<accession>A0A0Y9WFR6</accession>
<name>A0A0Y9WFR6_PLABE</name>
<evidence type="ECO:0000313" key="2">
    <source>
        <dbReference type="EMBL" id="CXI39019.1"/>
    </source>
</evidence>
<organism evidence="2 4">
    <name type="scientific">Plasmodium berghei</name>
    <dbReference type="NCBI Taxonomy" id="5821"/>
    <lineage>
        <taxon>Eukaryota</taxon>
        <taxon>Sar</taxon>
        <taxon>Alveolata</taxon>
        <taxon>Apicomplexa</taxon>
        <taxon>Aconoidasida</taxon>
        <taxon>Haemosporida</taxon>
        <taxon>Plasmodiidae</taxon>
        <taxon>Plasmodium</taxon>
        <taxon>Plasmodium (Vinckeia)</taxon>
    </lineage>
</organism>
<dbReference type="Proteomes" id="UP000516480">
    <property type="component" value="Unassembled WGS sequence"/>
</dbReference>
<keyword evidence="1" id="KW-0472">Membrane</keyword>
<dbReference type="Pfam" id="PF06022">
    <property type="entry name" value="Cir_Bir_Yir"/>
    <property type="match status" value="1"/>
</dbReference>
<dbReference type="NCBIfam" id="TIGR01590">
    <property type="entry name" value="yir-bir-cir_Pla"/>
    <property type="match status" value="1"/>
</dbReference>
<dbReference type="Proteomes" id="UP000069549">
    <property type="component" value="Chromosome 9"/>
</dbReference>
<feature type="transmembrane region" description="Helical" evidence="1">
    <location>
        <begin position="272"/>
        <end position="293"/>
    </location>
</feature>
<evidence type="ECO:0000313" key="3">
    <source>
        <dbReference type="EMBL" id="SCL83587.1"/>
    </source>
</evidence>